<protein>
    <submittedName>
        <fullName evidence="1">Uncharacterized protein</fullName>
    </submittedName>
</protein>
<gene>
    <name evidence="1" type="ORF">RWE15_03415</name>
</gene>
<proteinExistence type="predicted"/>
<accession>A0ABU5C2X2</accession>
<organism evidence="1 2">
    <name type="scientific">Tigheibacillus halophilus</name>
    <dbReference type="NCBI Taxonomy" id="361280"/>
    <lineage>
        <taxon>Bacteria</taxon>
        <taxon>Bacillati</taxon>
        <taxon>Bacillota</taxon>
        <taxon>Bacilli</taxon>
        <taxon>Bacillales</taxon>
        <taxon>Bacillaceae</taxon>
        <taxon>Tigheibacillus</taxon>
    </lineage>
</organism>
<dbReference type="Proteomes" id="UP001281447">
    <property type="component" value="Unassembled WGS sequence"/>
</dbReference>
<dbReference type="EMBL" id="JAWDIP010000003">
    <property type="protein sequence ID" value="MDY0393663.1"/>
    <property type="molecule type" value="Genomic_DNA"/>
</dbReference>
<sequence length="63" mass="7434">MYENVKKLEEAINNAVDVQSEEIYNFLSKYVSFKTINPKLTNQVAISIQETRDCHEWVKKKVE</sequence>
<evidence type="ECO:0000313" key="2">
    <source>
        <dbReference type="Proteomes" id="UP001281447"/>
    </source>
</evidence>
<comment type="caution">
    <text evidence="1">The sequence shown here is derived from an EMBL/GenBank/DDBJ whole genome shotgun (WGS) entry which is preliminary data.</text>
</comment>
<reference evidence="1 2" key="1">
    <citation type="submission" date="2023-10" db="EMBL/GenBank/DDBJ databases">
        <title>Virgibacillus halophilus 5B73C genome.</title>
        <authorList>
            <person name="Miliotis G."/>
            <person name="Sengupta P."/>
            <person name="Hameed A."/>
            <person name="Chuvochina M."/>
            <person name="Mcdonagh F."/>
            <person name="Simpson A.C."/>
            <person name="Singh N.K."/>
            <person name="Rekha P.D."/>
            <person name="Raman K."/>
            <person name="Hugenholtz P."/>
            <person name="Venkateswaran K."/>
        </authorList>
    </citation>
    <scope>NUCLEOTIDE SEQUENCE [LARGE SCALE GENOMIC DNA]</scope>
    <source>
        <strain evidence="1 2">5B73C</strain>
    </source>
</reference>
<evidence type="ECO:0000313" key="1">
    <source>
        <dbReference type="EMBL" id="MDY0393663.1"/>
    </source>
</evidence>
<name>A0ABU5C2X2_9BACI</name>
<keyword evidence="2" id="KW-1185">Reference proteome</keyword>